<dbReference type="EC" id="2.7.11.1" evidence="1"/>
<evidence type="ECO:0000256" key="3">
    <source>
        <dbReference type="ARBA" id="ARBA00022679"/>
    </source>
</evidence>
<evidence type="ECO:0000256" key="2">
    <source>
        <dbReference type="ARBA" id="ARBA00022527"/>
    </source>
</evidence>
<dbReference type="GO" id="GO:0004674">
    <property type="term" value="F:protein serine/threonine kinase activity"/>
    <property type="evidence" value="ECO:0007669"/>
    <property type="project" value="UniProtKB-KW"/>
</dbReference>
<evidence type="ECO:0000256" key="8">
    <source>
        <dbReference type="ARBA" id="ARBA00048679"/>
    </source>
</evidence>
<evidence type="ECO:0000256" key="5">
    <source>
        <dbReference type="ARBA" id="ARBA00022777"/>
    </source>
</evidence>
<keyword evidence="12" id="KW-1185">Reference proteome</keyword>
<dbReference type="GO" id="GO:0005737">
    <property type="term" value="C:cytoplasm"/>
    <property type="evidence" value="ECO:0007669"/>
    <property type="project" value="TreeGrafter"/>
</dbReference>
<keyword evidence="5 11" id="KW-0418">Kinase</keyword>
<proteinExistence type="predicted"/>
<feature type="domain" description="Protein kinase" evidence="10">
    <location>
        <begin position="553"/>
        <end position="788"/>
    </location>
</feature>
<comment type="catalytic activity">
    <reaction evidence="7">
        <text>L-threonyl-[protein] + ATP = O-phospho-L-threonyl-[protein] + ADP + H(+)</text>
        <dbReference type="Rhea" id="RHEA:46608"/>
        <dbReference type="Rhea" id="RHEA-COMP:11060"/>
        <dbReference type="Rhea" id="RHEA-COMP:11605"/>
        <dbReference type="ChEBI" id="CHEBI:15378"/>
        <dbReference type="ChEBI" id="CHEBI:30013"/>
        <dbReference type="ChEBI" id="CHEBI:30616"/>
        <dbReference type="ChEBI" id="CHEBI:61977"/>
        <dbReference type="ChEBI" id="CHEBI:456216"/>
        <dbReference type="EC" id="2.7.11.1"/>
    </reaction>
</comment>
<feature type="compositionally biased region" description="Pro residues" evidence="9">
    <location>
        <begin position="915"/>
        <end position="926"/>
    </location>
</feature>
<evidence type="ECO:0000259" key="10">
    <source>
        <dbReference type="PROSITE" id="PS50011"/>
    </source>
</evidence>
<protein>
    <recommendedName>
        <fullName evidence="1">non-specific serine/threonine protein kinase</fullName>
        <ecNumber evidence="1">2.7.11.1</ecNumber>
    </recommendedName>
</protein>
<feature type="compositionally biased region" description="Basic residues" evidence="9">
    <location>
        <begin position="781"/>
        <end position="792"/>
    </location>
</feature>
<dbReference type="GO" id="GO:0005524">
    <property type="term" value="F:ATP binding"/>
    <property type="evidence" value="ECO:0007669"/>
    <property type="project" value="UniProtKB-KW"/>
</dbReference>
<dbReference type="SUPFAM" id="SSF48371">
    <property type="entry name" value="ARM repeat"/>
    <property type="match status" value="1"/>
</dbReference>
<evidence type="ECO:0000313" key="11">
    <source>
        <dbReference type="EMBL" id="KAF7318499.1"/>
    </source>
</evidence>
<dbReference type="Proteomes" id="UP000613580">
    <property type="component" value="Unassembled WGS sequence"/>
</dbReference>
<feature type="region of interest" description="Disordered" evidence="9">
    <location>
        <begin position="891"/>
        <end position="927"/>
    </location>
</feature>
<evidence type="ECO:0000313" key="12">
    <source>
        <dbReference type="Proteomes" id="UP000613580"/>
    </source>
</evidence>
<accession>A0A8H6TJW0</accession>
<dbReference type="Pfam" id="PF00069">
    <property type="entry name" value="Pkinase"/>
    <property type="match status" value="1"/>
</dbReference>
<dbReference type="Gene3D" id="1.10.510.10">
    <property type="entry name" value="Transferase(Phosphotransferase) domain 1"/>
    <property type="match status" value="2"/>
</dbReference>
<keyword evidence="4" id="KW-0547">Nucleotide-binding</keyword>
<dbReference type="InterPro" id="IPR053235">
    <property type="entry name" value="Ser_Thr_kinase"/>
</dbReference>
<evidence type="ECO:0000256" key="6">
    <source>
        <dbReference type="ARBA" id="ARBA00022840"/>
    </source>
</evidence>
<dbReference type="InterPro" id="IPR016024">
    <property type="entry name" value="ARM-type_fold"/>
</dbReference>
<keyword evidence="3" id="KW-0808">Transferase</keyword>
<dbReference type="Gene3D" id="3.30.200.20">
    <property type="entry name" value="Phosphorylase Kinase, domain 1"/>
    <property type="match status" value="1"/>
</dbReference>
<evidence type="ECO:0000256" key="4">
    <source>
        <dbReference type="ARBA" id="ARBA00022741"/>
    </source>
</evidence>
<keyword evidence="2" id="KW-0723">Serine/threonine-protein kinase</keyword>
<organism evidence="11 12">
    <name type="scientific">Mycena chlorophos</name>
    <name type="common">Agaric fungus</name>
    <name type="synonym">Agaricus chlorophos</name>
    <dbReference type="NCBI Taxonomy" id="658473"/>
    <lineage>
        <taxon>Eukaryota</taxon>
        <taxon>Fungi</taxon>
        <taxon>Dikarya</taxon>
        <taxon>Basidiomycota</taxon>
        <taxon>Agaricomycotina</taxon>
        <taxon>Agaricomycetes</taxon>
        <taxon>Agaricomycetidae</taxon>
        <taxon>Agaricales</taxon>
        <taxon>Marasmiineae</taxon>
        <taxon>Mycenaceae</taxon>
        <taxon>Mycena</taxon>
    </lineage>
</organism>
<sequence length="1647" mass="182495">MPALFRIVQDDCPPIPEGASPIVKDFLYHCFQKDANLRISAKKLLRHPWMVAARRQLTDGREPEEQKFTTRGPGGWWCATATAEQLQLRRGGVEGAGVERGVEVAVAAVEAPWRACRQWAAAVANAGARIVTVVRLEPTTARVPSGMRPQSGPIPLVSLSLTKLQAPEKATEEVTTSSEENAKTIRPNKSPAPKPPVPLAKPPTEERIVEDYSDLVKELKMKNSLRFHPDELKTFGLGDGDGDGPASPMSAPSLMGFYNRRRRSPNRLNPLAAAMSPSVRKLSHSRSTSFTAGGFGKYQEEEDEDYEDVFGKVNGAGAGEQSGALQLTTRLSNRSWLGDNSDEEDPFAEIDEGFAEDDLEANLQRDKHAQLCNMVNGLIDQLTPAAPDFQLRDACDQLLALENLEHREHPMRRHQLYLHLRRIRDDINVLETPLLQLINLLVNSNLGLLESFCLIGSIPVMMEISLRMPSRSLQLYSSFVSSSVMTLQMFISCRGLKVLVDLLDEDYTEQTDLVVHALNGIGSVFELQSPTTKNDFCRMFIREGLLDPLSASINSATPLARVLLGKVYRALNWATGETVAVKEIQLSNIPKGELGEIMSEIDLLKNLNHPNIVKYKGFVKTREYLYIILDAWQIPENLVAVYISQVLEGLMYLHDQGVIHRDIKSEPAHQQGRHRQAGRLWCCEQHNERQRRARWCGSPYRMAPEVIEQSGATTASDIWSVGCVVIELSGGHPPYHALDPKPALFRIVQDDCPPIPEGASPIIQDFRCFQKDSNLRISAKKLRRHTNRRSRSSRAEGQAGGGGATATAEQLQLRRGGVEGAGVERGVEVAVAAVEAPWRACRQWAAAVANAGARIVTVVRLEPTTARVPSGMRPQSGPIPPLSFSLTKLQAPEKATEEVTTSSEENAKTIRPNKSPAPKPPVPLAKPPTEERIVEDYSDLVKELKMKNSLRFHPDELKTFGLGDGDGDGPASPMSAPSLMGFYNRSTSEPKPAKPVLSPLVAMSPSVRKLSHSRSTSFTAGGVVWEVPGRGGRGFEDVFGKVNGAGAGEQSGALQLTTRLSNRSWLGDNSDEEDPFAEIDEGFAEDDLEANLQRDKHAQLCNMVNGLIDQLTPAAPDFQLRDACDQLLALENLEHREHPMRRHQLYLHLRRIRDDINVLETPLLQLINLLVNSNLGLLESFCLIGSIPVMMGFSSKKYPSECRLEASNFIRLLCRASVMTLQMFISCRGLKVLVDLLDEDYTEQTDLVVHALNGIGSVLSCKARRPRMIFVECSSERAFSTRCRRRHQRYLCGWSGGDRDPDEDYTDPSGVLASIAVGYPRSECPRDEEGLLRSCELLEPDCLVQMLKAVKHLSMNATLLEGLQNANAIEILEMSNHIFQTCYYHGRLNKSRQEEVAQAGIIPCLQRVIETKSPLRQFALSRPRVDFVGCKTRPRVEDEPTKAPAVAALWMCFVSAKANSFENLLDPFLKITRLSFALTIAISRSPSFIKRITEQLAPAGGHSKETAVARLNLLRILRTVGEVYPNRAMLVERYGLPRIVKGLSRGGGDGAVFVRDRARDIVPVPKPGAATPGTSIRRSAGNEELRGQRSILAEKKICAHIGTHLYRFQRRLDDECWLRRGLRSAARMDCPCEAKKAKGYSEATLRD</sequence>
<gene>
    <name evidence="11" type="ORF">HMN09_00359200</name>
</gene>
<dbReference type="SUPFAM" id="SSF56112">
    <property type="entry name" value="Protein kinase-like (PK-like)"/>
    <property type="match status" value="2"/>
</dbReference>
<feature type="region of interest" description="Disordered" evidence="9">
    <location>
        <begin position="165"/>
        <end position="202"/>
    </location>
</feature>
<evidence type="ECO:0000256" key="9">
    <source>
        <dbReference type="SAM" id="MobiDB-lite"/>
    </source>
</evidence>
<evidence type="ECO:0000256" key="1">
    <source>
        <dbReference type="ARBA" id="ARBA00012513"/>
    </source>
</evidence>
<dbReference type="InterPro" id="IPR000719">
    <property type="entry name" value="Prot_kinase_dom"/>
</dbReference>
<evidence type="ECO:0000256" key="7">
    <source>
        <dbReference type="ARBA" id="ARBA00047899"/>
    </source>
</evidence>
<keyword evidence="6" id="KW-0067">ATP-binding</keyword>
<comment type="caution">
    <text evidence="11">The sequence shown here is derived from an EMBL/GenBank/DDBJ whole genome shotgun (WGS) entry which is preliminary data.</text>
</comment>
<dbReference type="EMBL" id="JACAZE010000004">
    <property type="protein sequence ID" value="KAF7318499.1"/>
    <property type="molecule type" value="Genomic_DNA"/>
</dbReference>
<dbReference type="PROSITE" id="PS50011">
    <property type="entry name" value="PROTEIN_KINASE_DOM"/>
    <property type="match status" value="1"/>
</dbReference>
<reference evidence="11" key="1">
    <citation type="submission" date="2020-05" db="EMBL/GenBank/DDBJ databases">
        <title>Mycena genomes resolve the evolution of fungal bioluminescence.</title>
        <authorList>
            <person name="Tsai I.J."/>
        </authorList>
    </citation>
    <scope>NUCLEOTIDE SEQUENCE</scope>
    <source>
        <strain evidence="11">110903Hualien_Pintung</strain>
    </source>
</reference>
<dbReference type="PANTHER" id="PTHR24361:SF433">
    <property type="entry name" value="PROTEIN KINASE DOMAIN-CONTAINING PROTEIN"/>
    <property type="match status" value="1"/>
</dbReference>
<feature type="region of interest" description="Disordered" evidence="9">
    <location>
        <begin position="781"/>
        <end position="807"/>
    </location>
</feature>
<dbReference type="OrthoDB" id="8693905at2759"/>
<dbReference type="Gene3D" id="1.25.10.10">
    <property type="entry name" value="Leucine-rich Repeat Variant"/>
    <property type="match status" value="1"/>
</dbReference>
<name>A0A8H6TJW0_MYCCL</name>
<comment type="catalytic activity">
    <reaction evidence="8">
        <text>L-seryl-[protein] + ATP = O-phospho-L-seryl-[protein] + ADP + H(+)</text>
        <dbReference type="Rhea" id="RHEA:17989"/>
        <dbReference type="Rhea" id="RHEA-COMP:9863"/>
        <dbReference type="Rhea" id="RHEA-COMP:11604"/>
        <dbReference type="ChEBI" id="CHEBI:15378"/>
        <dbReference type="ChEBI" id="CHEBI:29999"/>
        <dbReference type="ChEBI" id="CHEBI:30616"/>
        <dbReference type="ChEBI" id="CHEBI:83421"/>
        <dbReference type="ChEBI" id="CHEBI:456216"/>
        <dbReference type="EC" id="2.7.11.1"/>
    </reaction>
</comment>
<feature type="compositionally biased region" description="Pro residues" evidence="9">
    <location>
        <begin position="190"/>
        <end position="201"/>
    </location>
</feature>
<dbReference type="PANTHER" id="PTHR24361">
    <property type="entry name" value="MITOGEN-ACTIVATED KINASE KINASE KINASE"/>
    <property type="match status" value="1"/>
</dbReference>
<dbReference type="InterPro" id="IPR011009">
    <property type="entry name" value="Kinase-like_dom_sf"/>
</dbReference>
<dbReference type="InterPro" id="IPR011989">
    <property type="entry name" value="ARM-like"/>
</dbReference>